<evidence type="ECO:0000256" key="2">
    <source>
        <dbReference type="ARBA" id="ARBA00022801"/>
    </source>
</evidence>
<keyword evidence="2 4" id="KW-0378">Hydrolase</keyword>
<proteinExistence type="predicted"/>
<keyword evidence="5" id="KW-1185">Reference proteome</keyword>
<dbReference type="EMBL" id="CP099547">
    <property type="protein sequence ID" value="USR78701.1"/>
    <property type="molecule type" value="Genomic_DNA"/>
</dbReference>
<dbReference type="InterPro" id="IPR015797">
    <property type="entry name" value="NUDIX_hydrolase-like_dom_sf"/>
</dbReference>
<sequence>MKTYPTAIGELALRDVFVPDHVDVLSSSLTFHSPIFDVYDDEVVFPFGDSARRQYMKHADAVGIVAVRPSGDTWEVLLIHQYRHAPRLMMWEVPAGLCDIEGEDRRSAAMRELAEETGYTADNWQELVRIHASAGVSDEAVTLFLARGISQLSDVDFDRIEEEREITVHWIAMSDVIDAIYRGDLTSPALVTGILAAQRLLDE</sequence>
<dbReference type="PANTHER" id="PTHR11839">
    <property type="entry name" value="UDP/ADP-SUGAR PYROPHOSPHATASE"/>
    <property type="match status" value="1"/>
</dbReference>
<dbReference type="InterPro" id="IPR000086">
    <property type="entry name" value="NUDIX_hydrolase_dom"/>
</dbReference>
<evidence type="ECO:0000256" key="1">
    <source>
        <dbReference type="ARBA" id="ARBA00001946"/>
    </source>
</evidence>
<reference evidence="4" key="1">
    <citation type="submission" date="2022-06" db="EMBL/GenBank/DDBJ databases">
        <title>Complete Genome Sequence of Arcanobacterium pinnipediorum strain DSM 28752 isolated from a harbour seal.</title>
        <authorList>
            <person name="Borowiak M."/>
            <person name="Kreitlow A."/>
            <person name="Alssahen M."/>
            <person name="Malorny B."/>
            <person name="Laemmler C."/>
            <person name="Prenger-Berninghoff E."/>
            <person name="Siebert U."/>
            <person name="Ploetz M."/>
            <person name="Abdulmawjood A."/>
        </authorList>
    </citation>
    <scope>NUCLEOTIDE SEQUENCE</scope>
    <source>
        <strain evidence="4">DSM 28752</strain>
    </source>
</reference>
<dbReference type="Proteomes" id="UP001056109">
    <property type="component" value="Chromosome"/>
</dbReference>
<dbReference type="GO" id="GO:0016787">
    <property type="term" value="F:hydrolase activity"/>
    <property type="evidence" value="ECO:0007669"/>
    <property type="project" value="UniProtKB-KW"/>
</dbReference>
<organism evidence="4 5">
    <name type="scientific">Arcanobacterium pinnipediorum</name>
    <dbReference type="NCBI Taxonomy" id="1503041"/>
    <lineage>
        <taxon>Bacteria</taxon>
        <taxon>Bacillati</taxon>
        <taxon>Actinomycetota</taxon>
        <taxon>Actinomycetes</taxon>
        <taxon>Actinomycetales</taxon>
        <taxon>Actinomycetaceae</taxon>
        <taxon>Arcanobacterium</taxon>
    </lineage>
</organism>
<dbReference type="RefSeq" id="WP_252672516.1">
    <property type="nucleotide sequence ID" value="NZ_CP099547.1"/>
</dbReference>
<dbReference type="PROSITE" id="PS51462">
    <property type="entry name" value="NUDIX"/>
    <property type="match status" value="1"/>
</dbReference>
<evidence type="ECO:0000313" key="5">
    <source>
        <dbReference type="Proteomes" id="UP001056109"/>
    </source>
</evidence>
<dbReference type="SUPFAM" id="SSF55811">
    <property type="entry name" value="Nudix"/>
    <property type="match status" value="1"/>
</dbReference>
<gene>
    <name evidence="4" type="ORF">NG665_04720</name>
</gene>
<feature type="domain" description="Nudix hydrolase" evidence="3">
    <location>
        <begin position="57"/>
        <end position="198"/>
    </location>
</feature>
<accession>A0ABY5AG62</accession>
<name>A0ABY5AG62_9ACTO</name>
<dbReference type="Pfam" id="PF00293">
    <property type="entry name" value="NUDIX"/>
    <property type="match status" value="1"/>
</dbReference>
<dbReference type="PANTHER" id="PTHR11839:SF18">
    <property type="entry name" value="NUDIX HYDROLASE DOMAIN-CONTAINING PROTEIN"/>
    <property type="match status" value="1"/>
</dbReference>
<comment type="cofactor">
    <cofactor evidence="1">
        <name>Mg(2+)</name>
        <dbReference type="ChEBI" id="CHEBI:18420"/>
    </cofactor>
</comment>
<evidence type="ECO:0000313" key="4">
    <source>
        <dbReference type="EMBL" id="USR78701.1"/>
    </source>
</evidence>
<dbReference type="Gene3D" id="3.90.79.10">
    <property type="entry name" value="Nucleoside Triphosphate Pyrophosphohydrolase"/>
    <property type="match status" value="1"/>
</dbReference>
<evidence type="ECO:0000259" key="3">
    <source>
        <dbReference type="PROSITE" id="PS51462"/>
    </source>
</evidence>
<protein>
    <submittedName>
        <fullName evidence="4">NUDIX hydrolase</fullName>
    </submittedName>
</protein>